<evidence type="ECO:0000313" key="10">
    <source>
        <dbReference type="EMBL" id="MQA53802.1"/>
    </source>
</evidence>
<protein>
    <submittedName>
        <fullName evidence="10">Alcohol dehydrogenase</fullName>
    </submittedName>
</protein>
<evidence type="ECO:0000256" key="7">
    <source>
        <dbReference type="RuleBase" id="RU003968"/>
    </source>
</evidence>
<dbReference type="InterPro" id="IPR007867">
    <property type="entry name" value="GMC_OxRtase_C"/>
</dbReference>
<dbReference type="PANTHER" id="PTHR11552">
    <property type="entry name" value="GLUCOSE-METHANOL-CHOLINE GMC OXIDOREDUCTASE"/>
    <property type="match status" value="1"/>
</dbReference>
<dbReference type="SUPFAM" id="SSF51905">
    <property type="entry name" value="FAD/NAD(P)-binding domain"/>
    <property type="match status" value="1"/>
</dbReference>
<dbReference type="GO" id="GO:0050660">
    <property type="term" value="F:flavin adenine dinucleotide binding"/>
    <property type="evidence" value="ECO:0007669"/>
    <property type="project" value="InterPro"/>
</dbReference>
<comment type="cofactor">
    <cofactor evidence="1 6">
        <name>FAD</name>
        <dbReference type="ChEBI" id="CHEBI:57692"/>
    </cofactor>
</comment>
<dbReference type="PANTHER" id="PTHR11552:SF147">
    <property type="entry name" value="CHOLINE DEHYDROGENASE, MITOCHONDRIAL"/>
    <property type="match status" value="1"/>
</dbReference>
<dbReference type="Gene3D" id="3.50.50.60">
    <property type="entry name" value="FAD/NAD(P)-binding domain"/>
    <property type="match status" value="1"/>
</dbReference>
<dbReference type="PROSITE" id="PS00624">
    <property type="entry name" value="GMC_OXRED_2"/>
    <property type="match status" value="1"/>
</dbReference>
<dbReference type="PIRSF" id="PIRSF000137">
    <property type="entry name" value="Alcohol_oxidase"/>
    <property type="match status" value="1"/>
</dbReference>
<evidence type="ECO:0000256" key="4">
    <source>
        <dbReference type="ARBA" id="ARBA00022827"/>
    </source>
</evidence>
<sequence>MPETPPHSYDYIVVGAGSAGCVLANRLSADPSLKVCLIEAGPSDRSLLPGAYIRTPAGIIRLIANPRWNWMHAFSAQATSGGRPIPCPRGRVWGGSSAINGMIYIRGHRHDYDQWAAAGNQGWSHDELLPYFKRSEHFEPGDAPWHGRGGELNVAEQRSPSPVNRVFFEAATELGWSYNPDFNGPEQEGFGPFHVTQVNGERCSAARAFLHPVLERPNLTVLSSTLSHRVSLQGNRACGVEVSQDGQVRQLLARREVILCAGAINSPQLLLLSGIGPAEELQRHGIAQRHALPGVGHNLQDHQDIVLMYRCRPELSYGLSPRGLLPLARSPWQYLARRRGPLTSNTVESGAFLRLDPDSPVPELGLIVAPALKNQPQRLVPVGHGISLHVAVMHPQSRGRVRLNSADPQDKPLIEANFLSHPEDMRKLVAGLRLVRRLAATRAFAQHLQDELVPGPQVQSQEQIEQWIRHNLGTVFHPVGSCKMGHDEWAVVDDQLRVHGLQGLRVADASIMPQLITGNTNAAAIMIGEKAADLVLASARAQASLVPQGEACT</sequence>
<feature type="domain" description="Glucose-methanol-choline oxidoreductase N-terminal" evidence="9">
    <location>
        <begin position="262"/>
        <end position="276"/>
    </location>
</feature>
<keyword evidence="5" id="KW-0560">Oxidoreductase</keyword>
<name>A0A7X1PL77_9PSED</name>
<feature type="binding site" evidence="6">
    <location>
        <position position="92"/>
    </location>
    <ligand>
        <name>FAD</name>
        <dbReference type="ChEBI" id="CHEBI:57692"/>
    </ligand>
</feature>
<accession>A0A7X1PL77</accession>
<dbReference type="GO" id="GO:0016614">
    <property type="term" value="F:oxidoreductase activity, acting on CH-OH group of donors"/>
    <property type="evidence" value="ECO:0007669"/>
    <property type="project" value="InterPro"/>
</dbReference>
<dbReference type="Proteomes" id="UP000486534">
    <property type="component" value="Unassembled WGS sequence"/>
</dbReference>
<dbReference type="InterPro" id="IPR036188">
    <property type="entry name" value="FAD/NAD-bd_sf"/>
</dbReference>
<gene>
    <name evidence="10" type="ORF">GDH07_10815</name>
</gene>
<evidence type="ECO:0000256" key="1">
    <source>
        <dbReference type="ARBA" id="ARBA00001974"/>
    </source>
</evidence>
<evidence type="ECO:0000256" key="2">
    <source>
        <dbReference type="ARBA" id="ARBA00010790"/>
    </source>
</evidence>
<dbReference type="Gene3D" id="3.30.410.40">
    <property type="match status" value="1"/>
</dbReference>
<reference evidence="10 11" key="1">
    <citation type="submission" date="2019-10" db="EMBL/GenBank/DDBJ databases">
        <title>Pseudomonas dajingensis sp. nov., isolated from the profound head ulcers of farmed Murray cod (Maccullochella peelii peelii).</title>
        <authorList>
            <person name="Liu Y."/>
        </authorList>
    </citation>
    <scope>NUCLEOTIDE SEQUENCE [LARGE SCALE GENOMIC DNA]</scope>
    <source>
        <strain evidence="10 11">MC042</strain>
    </source>
</reference>
<dbReference type="PROSITE" id="PS00623">
    <property type="entry name" value="GMC_OXRED_1"/>
    <property type="match status" value="1"/>
</dbReference>
<keyword evidence="4 6" id="KW-0274">FAD</keyword>
<dbReference type="Pfam" id="PF05199">
    <property type="entry name" value="GMC_oxred_C"/>
    <property type="match status" value="1"/>
</dbReference>
<dbReference type="EMBL" id="WHUV01000002">
    <property type="protein sequence ID" value="MQA53802.1"/>
    <property type="molecule type" value="Genomic_DNA"/>
</dbReference>
<comment type="similarity">
    <text evidence="2 7">Belongs to the GMC oxidoreductase family.</text>
</comment>
<dbReference type="InterPro" id="IPR012132">
    <property type="entry name" value="GMC_OxRdtase"/>
</dbReference>
<dbReference type="AlphaFoldDB" id="A0A7X1PL77"/>
<dbReference type="RefSeq" id="WP_053130705.1">
    <property type="nucleotide sequence ID" value="NZ_JBLAVA010000001.1"/>
</dbReference>
<feature type="domain" description="Glucose-methanol-choline oxidoreductase N-terminal" evidence="8">
    <location>
        <begin position="90"/>
        <end position="113"/>
    </location>
</feature>
<evidence type="ECO:0000313" key="11">
    <source>
        <dbReference type="Proteomes" id="UP000486534"/>
    </source>
</evidence>
<dbReference type="InterPro" id="IPR000172">
    <property type="entry name" value="GMC_OxRdtase_N"/>
</dbReference>
<organism evidence="10 11">
    <name type="scientific">Pseudomonas piscis</name>
    <dbReference type="NCBI Taxonomy" id="2614538"/>
    <lineage>
        <taxon>Bacteria</taxon>
        <taxon>Pseudomonadati</taxon>
        <taxon>Pseudomonadota</taxon>
        <taxon>Gammaproteobacteria</taxon>
        <taxon>Pseudomonadales</taxon>
        <taxon>Pseudomonadaceae</taxon>
        <taxon>Pseudomonas</taxon>
    </lineage>
</organism>
<dbReference type="Pfam" id="PF00732">
    <property type="entry name" value="GMC_oxred_N"/>
    <property type="match status" value="1"/>
</dbReference>
<keyword evidence="3 7" id="KW-0285">Flavoprotein</keyword>
<evidence type="ECO:0000259" key="9">
    <source>
        <dbReference type="PROSITE" id="PS00624"/>
    </source>
</evidence>
<dbReference type="SUPFAM" id="SSF54373">
    <property type="entry name" value="FAD-linked reductases, C-terminal domain"/>
    <property type="match status" value="1"/>
</dbReference>
<proteinExistence type="inferred from homology"/>
<evidence type="ECO:0000259" key="8">
    <source>
        <dbReference type="PROSITE" id="PS00623"/>
    </source>
</evidence>
<comment type="caution">
    <text evidence="10">The sequence shown here is derived from an EMBL/GenBank/DDBJ whole genome shotgun (WGS) entry which is preliminary data.</text>
</comment>
<evidence type="ECO:0000256" key="6">
    <source>
        <dbReference type="PIRSR" id="PIRSR000137-2"/>
    </source>
</evidence>
<evidence type="ECO:0000256" key="3">
    <source>
        <dbReference type="ARBA" id="ARBA00022630"/>
    </source>
</evidence>
<evidence type="ECO:0000256" key="5">
    <source>
        <dbReference type="ARBA" id="ARBA00023002"/>
    </source>
</evidence>